<protein>
    <submittedName>
        <fullName evidence="2">Uncharacterized protein</fullName>
    </submittedName>
</protein>
<evidence type="ECO:0000313" key="2">
    <source>
        <dbReference type="EnsemblMetazoa" id="PPA38134.1"/>
    </source>
</evidence>
<sequence length="1042" mass="111147">MARVESEGEACGDDDVDDEEEEEELEDDDEADANEEDAELLDGLMDTLAAFDEEPSAKIGSAEATAAGGKRAKKQRTKHTPKSKKGKTKPAERATSAKKPFMRTTWHSMHSGVVDASSESCTKEAEAVSVTTAAPQTTTGKLTSPTVVASSTESPASIPITQPTPQKAVATPVSRHTTPKNNVQPTTDSASTMQNPARTKMRTAESRSSMLQRYIRSANPTVKADEPGTPHCAPTPTQPTTSAPVAEQSGQAVVKAETTSPARPIRPPAPTQQQNINCARSMPAPAQTKSPVSATLPPAQLRKGPPCQTPQVAPPAPAQQTTPVIAQPSPITHNASTRPVKAESVEPTTLSVSTANQQAAQVQPTTSSTRSIPDSVPIHKSIPAAGSNQPTINHVRPVKTEPVEPTGQAQPSRPICSFSRVPQAQVPVARIATAQPPAKIQSVQNGVPRVSAQVSSKPIQPTMTRQPTNLPVVKQTAQPMTAKTTEVKQEPIDPITAPAQPTMPVPKAQKTAQTTLPAVATPSTPAQMPVAQDKKTIQHPVATSKPPAQNATVKAAPSNKLTPSYNATLLPKPTATVGAGTATIVNKATVQRAPLATTTRPNIAITKQPVPNVTPINKPPAVKIEPVEQTTPSAPTQANASVPVVVRTPTQPMPTAPKPTQTAAPVQAKAAVPSVMKPTQPTITATKPSHAAPAQTKTPVPTGKQSARAVVKAEPAEQETKASGGSARSMEVRSDVKYFLRNRTHPKIRPQRSNTIVTFHELPAKPNTRGRNKTEKPNQKIDKFYKPSSKAPTNTKAERKNNKKNAQADASKSDQLRKRKHDDAKPSTPVAERKIDTTFVLPPVSSTISKKIRITVPAYTPQPITIRPSKDLPLPGCPIVREIRSKPNTLRIVCHPVDTIDFSRCGVIAGDIFFTPDASWNEKTARLSLFYCIWSRNSSDWSYSPFATIEVEKGKKGKTGFVVKTGNKVYLCESDGGGAPRITQHLVKERVSLVAVLAAANGSLRRSEEVKVDFRKINKEAKRRRLEESKAAATTSGPIVLD</sequence>
<feature type="region of interest" description="Disordered" evidence="1">
    <location>
        <begin position="679"/>
        <end position="830"/>
    </location>
</feature>
<feature type="compositionally biased region" description="Low complexity" evidence="1">
    <location>
        <begin position="234"/>
        <end position="246"/>
    </location>
</feature>
<reference evidence="3" key="1">
    <citation type="journal article" date="2008" name="Nat. Genet.">
        <title>The Pristionchus pacificus genome provides a unique perspective on nematode lifestyle and parasitism.</title>
        <authorList>
            <person name="Dieterich C."/>
            <person name="Clifton S.W."/>
            <person name="Schuster L.N."/>
            <person name="Chinwalla A."/>
            <person name="Delehaunty K."/>
            <person name="Dinkelacker I."/>
            <person name="Fulton L."/>
            <person name="Fulton R."/>
            <person name="Godfrey J."/>
            <person name="Minx P."/>
            <person name="Mitreva M."/>
            <person name="Roeseler W."/>
            <person name="Tian H."/>
            <person name="Witte H."/>
            <person name="Yang S.P."/>
            <person name="Wilson R.K."/>
            <person name="Sommer R.J."/>
        </authorList>
    </citation>
    <scope>NUCLEOTIDE SEQUENCE [LARGE SCALE GENOMIC DNA]</scope>
    <source>
        <strain evidence="3">PS312</strain>
    </source>
</reference>
<reference evidence="2" key="2">
    <citation type="submission" date="2022-06" db="UniProtKB">
        <authorList>
            <consortium name="EnsemblMetazoa"/>
        </authorList>
    </citation>
    <scope>IDENTIFICATION</scope>
    <source>
        <strain evidence="2">PS312</strain>
    </source>
</reference>
<dbReference type="AlphaFoldDB" id="A0A2A6CI66"/>
<feature type="compositionally biased region" description="Basic residues" evidence="1">
    <location>
        <begin position="740"/>
        <end position="750"/>
    </location>
</feature>
<feature type="compositionally biased region" description="Basic and acidic residues" evidence="1">
    <location>
        <begin position="811"/>
        <end position="830"/>
    </location>
</feature>
<dbReference type="Proteomes" id="UP000005239">
    <property type="component" value="Unassembled WGS sequence"/>
</dbReference>
<proteinExistence type="predicted"/>
<dbReference type="EnsemblMetazoa" id="PPA38134.1">
    <property type="protein sequence ID" value="PPA38134.1"/>
    <property type="gene ID" value="WBGene00276503"/>
</dbReference>
<accession>A0A2A6CI66</accession>
<organism evidence="2 3">
    <name type="scientific">Pristionchus pacificus</name>
    <name type="common">Parasitic nematode worm</name>
    <dbReference type="NCBI Taxonomy" id="54126"/>
    <lineage>
        <taxon>Eukaryota</taxon>
        <taxon>Metazoa</taxon>
        <taxon>Ecdysozoa</taxon>
        <taxon>Nematoda</taxon>
        <taxon>Chromadorea</taxon>
        <taxon>Rhabditida</taxon>
        <taxon>Rhabditina</taxon>
        <taxon>Diplogasteromorpha</taxon>
        <taxon>Diplogasteroidea</taxon>
        <taxon>Neodiplogasteridae</taxon>
        <taxon>Pristionchus</taxon>
    </lineage>
</organism>
<keyword evidence="3" id="KW-1185">Reference proteome</keyword>
<gene>
    <name evidence="2" type="primary">WBGene00276503</name>
</gene>
<feature type="compositionally biased region" description="Basic and acidic residues" evidence="1">
    <location>
        <begin position="772"/>
        <end position="785"/>
    </location>
</feature>
<feature type="compositionally biased region" description="Polar residues" evidence="1">
    <location>
        <begin position="695"/>
        <end position="705"/>
    </location>
</feature>
<feature type="compositionally biased region" description="Basic residues" evidence="1">
    <location>
        <begin position="70"/>
        <end position="88"/>
    </location>
</feature>
<feature type="compositionally biased region" description="Acidic residues" evidence="1">
    <location>
        <begin position="7"/>
        <end position="40"/>
    </location>
</feature>
<feature type="compositionally biased region" description="Polar residues" evidence="1">
    <location>
        <begin position="174"/>
        <end position="197"/>
    </location>
</feature>
<accession>A0A8R1YVD1</accession>
<feature type="region of interest" description="Disordered" evidence="1">
    <location>
        <begin position="1"/>
        <end position="106"/>
    </location>
</feature>
<feature type="region of interest" description="Disordered" evidence="1">
    <location>
        <begin position="153"/>
        <end position="375"/>
    </location>
</feature>
<feature type="compositionally biased region" description="Polar residues" evidence="1">
    <location>
        <begin position="153"/>
        <end position="165"/>
    </location>
</feature>
<evidence type="ECO:0000313" key="3">
    <source>
        <dbReference type="Proteomes" id="UP000005239"/>
    </source>
</evidence>
<feature type="compositionally biased region" description="Low complexity" evidence="1">
    <location>
        <begin position="318"/>
        <end position="328"/>
    </location>
</feature>
<feature type="compositionally biased region" description="Polar residues" evidence="1">
    <location>
        <begin position="346"/>
        <end position="372"/>
    </location>
</feature>
<evidence type="ECO:0000256" key="1">
    <source>
        <dbReference type="SAM" id="MobiDB-lite"/>
    </source>
</evidence>
<name>A0A2A6CI66_PRIPA</name>